<evidence type="ECO:0000256" key="5">
    <source>
        <dbReference type="ARBA" id="ARBA00022840"/>
    </source>
</evidence>
<dbReference type="AlphaFoldDB" id="A0A8C5CSJ8"/>
<keyword evidence="5 9" id="KW-0067">ATP-binding</keyword>
<dbReference type="GO" id="GO:0005874">
    <property type="term" value="C:microtubule"/>
    <property type="evidence" value="ECO:0007669"/>
    <property type="project" value="UniProtKB-KW"/>
</dbReference>
<dbReference type="InterPro" id="IPR032405">
    <property type="entry name" value="Kinesin_assoc"/>
</dbReference>
<keyword evidence="6" id="KW-0175">Coiled coil</keyword>
<reference evidence="12" key="1">
    <citation type="submission" date="2025-08" db="UniProtKB">
        <authorList>
            <consortium name="Ensembl"/>
        </authorList>
    </citation>
    <scope>IDENTIFICATION</scope>
</reference>
<dbReference type="InterPro" id="IPR008984">
    <property type="entry name" value="SMAD_FHA_dom_sf"/>
</dbReference>
<dbReference type="FunFam" id="2.60.200.20:FF:000001">
    <property type="entry name" value="Kinesin family member 1B"/>
    <property type="match status" value="1"/>
</dbReference>
<dbReference type="GO" id="GO:0008017">
    <property type="term" value="F:microtubule binding"/>
    <property type="evidence" value="ECO:0007669"/>
    <property type="project" value="InterPro"/>
</dbReference>
<organism evidence="12 13">
    <name type="scientific">Gadus morhua</name>
    <name type="common">Atlantic cod</name>
    <dbReference type="NCBI Taxonomy" id="8049"/>
    <lineage>
        <taxon>Eukaryota</taxon>
        <taxon>Metazoa</taxon>
        <taxon>Chordata</taxon>
        <taxon>Craniata</taxon>
        <taxon>Vertebrata</taxon>
        <taxon>Euteleostomi</taxon>
        <taxon>Actinopterygii</taxon>
        <taxon>Neopterygii</taxon>
        <taxon>Teleostei</taxon>
        <taxon>Neoteleostei</taxon>
        <taxon>Acanthomorphata</taxon>
        <taxon>Zeiogadaria</taxon>
        <taxon>Gadariae</taxon>
        <taxon>Gadiformes</taxon>
        <taxon>Gadoidei</taxon>
        <taxon>Gadidae</taxon>
        <taxon>Gadus</taxon>
    </lineage>
</organism>
<dbReference type="SUPFAM" id="SSF52540">
    <property type="entry name" value="P-loop containing nucleoside triphosphate hydrolases"/>
    <property type="match status" value="1"/>
</dbReference>
<dbReference type="Pfam" id="PF00225">
    <property type="entry name" value="Kinesin"/>
    <property type="match status" value="1"/>
</dbReference>
<keyword evidence="7 9" id="KW-0505">Motor protein</keyword>
<sequence length="661" mass="74827">MATASVKVAVRVRPFNSREMGKDSKCIIQMSGNTTTILNPKQPKENKSFNFDHSYWSHTTPEDSNFASQVQVYRDIGEEMLLHAFEGYNVCIFAYGQTGSGKSYTMMGRQEKDQIGIIPLMCEDLFTKFSDTNNDNSKSYSVEVSYMEIYCERVRDLLNPKNKGNLRVREHPLMGPYVEDLSKLAVTSYNDIQDLMDSGNKARTVAATNMNETSSRSHAVFNIIFTQKKHDMDSENTSEKVSKISLVDLAGSERADSTGAKGTRLKEGANINKSLTTLGKVISALAEVKKKKVENHIPYRDSVLTWLLRENLGGNSRTAMVAALSPADINYDETLSTLRYADRAKQIRCNAVINEDPNNRLVRELKEEVSRLKELLFSQGLGDIIESEYGPPSPSLSALSSRAASISNLHDRIFSPASEEAIERLKETEKIIAELNVTWEEKLRRTESIRMERSGNMELKLRHAHATVLPQRITPHLVNLNEDPLMSECLLYYIKDGVTKVGRDDAKTRQDIVLSGHFIQDEHCTFSSRNVILDPCEGAETYVNGKRVTTPIVLKSGNRIIMGKSHVFRFNDPEQARMERERTPCAETPVEPVDWAFAQRELLDKQGIDMKQEMEQRQVVGHLENNPKNDDHVYFDCDKISAYIKPFIMIIIVPSKWITEC</sequence>
<dbReference type="PRINTS" id="PR00380">
    <property type="entry name" value="KINESINHEAVY"/>
</dbReference>
<dbReference type="PANTHER" id="PTHR47117:SF2">
    <property type="entry name" value="KINESIN-LIKE PROTEIN KIF1A ISOFORM X1"/>
    <property type="match status" value="1"/>
</dbReference>
<proteinExistence type="inferred from homology"/>
<dbReference type="Gene3D" id="2.60.200.20">
    <property type="match status" value="1"/>
</dbReference>
<evidence type="ECO:0000259" key="11">
    <source>
        <dbReference type="PROSITE" id="PS50067"/>
    </source>
</evidence>
<evidence type="ECO:0000256" key="2">
    <source>
        <dbReference type="ARBA" id="ARBA00022490"/>
    </source>
</evidence>
<dbReference type="Pfam" id="PF00498">
    <property type="entry name" value="FHA"/>
    <property type="match status" value="1"/>
</dbReference>
<dbReference type="SMART" id="SM00129">
    <property type="entry name" value="KISc"/>
    <property type="match status" value="1"/>
</dbReference>
<keyword evidence="3 10" id="KW-0493">Microtubule</keyword>
<dbReference type="InterPro" id="IPR019821">
    <property type="entry name" value="Kinesin_motor_CS"/>
</dbReference>
<dbReference type="FunFam" id="3.40.850.10:FF:000004">
    <property type="entry name" value="Kinesin-like protein isoform 2"/>
    <property type="match status" value="1"/>
</dbReference>
<dbReference type="InterPro" id="IPR001752">
    <property type="entry name" value="Kinesin_motor_dom"/>
</dbReference>
<evidence type="ECO:0000256" key="4">
    <source>
        <dbReference type="ARBA" id="ARBA00022741"/>
    </source>
</evidence>
<comment type="similarity">
    <text evidence="9 10">Belongs to the TRAFAC class myosin-kinesin ATPase superfamily. Kinesin family.</text>
</comment>
<dbReference type="SMART" id="SM00240">
    <property type="entry name" value="FHA"/>
    <property type="match status" value="1"/>
</dbReference>
<evidence type="ECO:0000256" key="1">
    <source>
        <dbReference type="ARBA" id="ARBA00004245"/>
    </source>
</evidence>
<keyword evidence="4 9" id="KW-0547">Nucleotide-binding</keyword>
<dbReference type="Proteomes" id="UP000694546">
    <property type="component" value="Chromosome 8"/>
</dbReference>
<evidence type="ECO:0000313" key="13">
    <source>
        <dbReference type="Proteomes" id="UP000694546"/>
    </source>
</evidence>
<dbReference type="InterPro" id="IPR027417">
    <property type="entry name" value="P-loop_NTPase"/>
</dbReference>
<protein>
    <recommendedName>
        <fullName evidence="10">Kinesin-like protein</fullName>
    </recommendedName>
</protein>
<dbReference type="InterPro" id="IPR036961">
    <property type="entry name" value="Kinesin_motor_dom_sf"/>
</dbReference>
<evidence type="ECO:0000256" key="10">
    <source>
        <dbReference type="RuleBase" id="RU000394"/>
    </source>
</evidence>
<evidence type="ECO:0000256" key="3">
    <source>
        <dbReference type="ARBA" id="ARBA00022701"/>
    </source>
</evidence>
<dbReference type="Ensembl" id="ENSGMOT00000065860.1">
    <property type="protein sequence ID" value="ENSGMOP00000066316.1"/>
    <property type="gene ID" value="ENSGMOG00000010519.2"/>
</dbReference>
<dbReference type="GO" id="GO:0003777">
    <property type="term" value="F:microtubule motor activity"/>
    <property type="evidence" value="ECO:0007669"/>
    <property type="project" value="InterPro"/>
</dbReference>
<dbReference type="PROSITE" id="PS50067">
    <property type="entry name" value="KINESIN_MOTOR_2"/>
    <property type="match status" value="1"/>
</dbReference>
<keyword evidence="8" id="KW-0206">Cytoskeleton</keyword>
<evidence type="ECO:0000256" key="9">
    <source>
        <dbReference type="PROSITE-ProRule" id="PRU00283"/>
    </source>
</evidence>
<dbReference type="GO" id="GO:0007018">
    <property type="term" value="P:microtubule-based movement"/>
    <property type="evidence" value="ECO:0007669"/>
    <property type="project" value="InterPro"/>
</dbReference>
<dbReference type="Gene3D" id="6.10.250.2520">
    <property type="match status" value="1"/>
</dbReference>
<dbReference type="PROSITE" id="PS00411">
    <property type="entry name" value="KINESIN_MOTOR_1"/>
    <property type="match status" value="1"/>
</dbReference>
<comment type="subcellular location">
    <subcellularLocation>
        <location evidence="1">Cytoplasm</location>
        <location evidence="1">Cytoskeleton</location>
    </subcellularLocation>
</comment>
<dbReference type="PANTHER" id="PTHR47117">
    <property type="entry name" value="STAR-RELATED LIPID TRANSFER PROTEIN 9"/>
    <property type="match status" value="1"/>
</dbReference>
<feature type="binding site" evidence="9">
    <location>
        <begin position="96"/>
        <end position="103"/>
    </location>
    <ligand>
        <name>ATP</name>
        <dbReference type="ChEBI" id="CHEBI:30616"/>
    </ligand>
</feature>
<keyword evidence="13" id="KW-1185">Reference proteome</keyword>
<reference evidence="12" key="2">
    <citation type="submission" date="2025-09" db="UniProtKB">
        <authorList>
            <consortium name="Ensembl"/>
        </authorList>
    </citation>
    <scope>IDENTIFICATION</scope>
</reference>
<evidence type="ECO:0000256" key="6">
    <source>
        <dbReference type="ARBA" id="ARBA00023054"/>
    </source>
</evidence>
<dbReference type="Pfam" id="PF16183">
    <property type="entry name" value="Kinesin_assoc"/>
    <property type="match status" value="1"/>
</dbReference>
<dbReference type="GO" id="GO:0005524">
    <property type="term" value="F:ATP binding"/>
    <property type="evidence" value="ECO:0007669"/>
    <property type="project" value="UniProtKB-UniRule"/>
</dbReference>
<evidence type="ECO:0000313" key="12">
    <source>
        <dbReference type="Ensembl" id="ENSGMOP00000066316.1"/>
    </source>
</evidence>
<dbReference type="CDD" id="cd01365">
    <property type="entry name" value="KISc_KIF1A_KIF1B"/>
    <property type="match status" value="1"/>
</dbReference>
<accession>A0A8C5CSJ8</accession>
<dbReference type="SUPFAM" id="SSF49879">
    <property type="entry name" value="SMAD/FHA domain"/>
    <property type="match status" value="1"/>
</dbReference>
<keyword evidence="2" id="KW-0963">Cytoplasm</keyword>
<name>A0A8C5CSJ8_GADMO</name>
<dbReference type="Gene3D" id="3.40.850.10">
    <property type="entry name" value="Kinesin motor domain"/>
    <property type="match status" value="1"/>
</dbReference>
<evidence type="ECO:0000256" key="7">
    <source>
        <dbReference type="ARBA" id="ARBA00023175"/>
    </source>
</evidence>
<feature type="domain" description="Kinesin motor" evidence="11">
    <location>
        <begin position="5"/>
        <end position="347"/>
    </location>
</feature>
<dbReference type="GeneTree" id="ENSGT00940000156474"/>
<dbReference type="InterPro" id="IPR000253">
    <property type="entry name" value="FHA_dom"/>
</dbReference>
<evidence type="ECO:0000256" key="8">
    <source>
        <dbReference type="ARBA" id="ARBA00023212"/>
    </source>
</evidence>